<feature type="domain" description="RNA polymerase sigma-70 region 2" evidence="6">
    <location>
        <begin position="12"/>
        <end position="75"/>
    </location>
</feature>
<dbReference type="InterPro" id="IPR013324">
    <property type="entry name" value="RNA_pol_sigma_r3/r4-like"/>
</dbReference>
<dbReference type="Gene3D" id="1.10.1740.10">
    <property type="match status" value="1"/>
</dbReference>
<evidence type="ECO:0000256" key="2">
    <source>
        <dbReference type="ARBA" id="ARBA00023015"/>
    </source>
</evidence>
<dbReference type="PATRIC" id="fig|742818.3.peg.1295"/>
<reference evidence="8 9" key="1">
    <citation type="submission" date="2012-08" db="EMBL/GenBank/DDBJ databases">
        <title>The Genome Sequence of Slackia piriformis YIT 12062.</title>
        <authorList>
            <consortium name="The Broad Institute Genome Sequencing Platform"/>
            <person name="Earl A."/>
            <person name="Ward D."/>
            <person name="Feldgarden M."/>
            <person name="Gevers D."/>
            <person name="Morotomi M."/>
            <person name="Walker B."/>
            <person name="Young S.K."/>
            <person name="Zeng Q."/>
            <person name="Gargeya S."/>
            <person name="Fitzgerald M."/>
            <person name="Haas B."/>
            <person name="Abouelleil A."/>
            <person name="Alvarado L."/>
            <person name="Arachchi H.M."/>
            <person name="Berlin A.M."/>
            <person name="Chapman S.B."/>
            <person name="Goldberg J."/>
            <person name="Griggs A."/>
            <person name="Gujja S."/>
            <person name="Hansen M."/>
            <person name="Howarth C."/>
            <person name="Imamovic A."/>
            <person name="Larimer J."/>
            <person name="McCowen C."/>
            <person name="Montmayeur A."/>
            <person name="Murphy C."/>
            <person name="Neiman D."/>
            <person name="Pearson M."/>
            <person name="Priest M."/>
            <person name="Roberts A."/>
            <person name="Saif S."/>
            <person name="Shea T."/>
            <person name="Sisk P."/>
            <person name="Sykes S."/>
            <person name="Wortman J."/>
            <person name="Nusbaum C."/>
            <person name="Birren B."/>
        </authorList>
    </citation>
    <scope>NUCLEOTIDE SEQUENCE [LARGE SCALE GENOMIC DNA]</scope>
    <source>
        <strain evidence="8 9">YIT 12062</strain>
    </source>
</reference>
<evidence type="ECO:0000259" key="6">
    <source>
        <dbReference type="Pfam" id="PF04542"/>
    </source>
</evidence>
<dbReference type="GO" id="GO:0006352">
    <property type="term" value="P:DNA-templated transcription initiation"/>
    <property type="evidence" value="ECO:0007669"/>
    <property type="project" value="InterPro"/>
</dbReference>
<dbReference type="GO" id="GO:0003677">
    <property type="term" value="F:DNA binding"/>
    <property type="evidence" value="ECO:0007669"/>
    <property type="project" value="UniProtKB-KW"/>
</dbReference>
<name>K0YW62_9ACTN</name>
<proteinExistence type="inferred from homology"/>
<protein>
    <submittedName>
        <fullName evidence="8">Sigma-70 family RNA polymerase sigma factor</fullName>
    </submittedName>
</protein>
<comment type="caution">
    <text evidence="8">The sequence shown here is derived from an EMBL/GenBank/DDBJ whole genome shotgun (WGS) entry which is preliminary data.</text>
</comment>
<dbReference type="InterPro" id="IPR013249">
    <property type="entry name" value="RNA_pol_sigma70_r4_t2"/>
</dbReference>
<dbReference type="NCBIfam" id="TIGR02937">
    <property type="entry name" value="sigma70-ECF"/>
    <property type="match status" value="1"/>
</dbReference>
<dbReference type="InterPro" id="IPR013325">
    <property type="entry name" value="RNA_pol_sigma_r2"/>
</dbReference>
<evidence type="ECO:0000256" key="5">
    <source>
        <dbReference type="ARBA" id="ARBA00023163"/>
    </source>
</evidence>
<dbReference type="FunCoup" id="K0YW62">
    <property type="interactions" value="6"/>
</dbReference>
<dbReference type="Gene3D" id="1.10.10.10">
    <property type="entry name" value="Winged helix-like DNA-binding domain superfamily/Winged helix DNA-binding domain"/>
    <property type="match status" value="1"/>
</dbReference>
<dbReference type="SUPFAM" id="SSF88659">
    <property type="entry name" value="Sigma3 and sigma4 domains of RNA polymerase sigma factors"/>
    <property type="match status" value="1"/>
</dbReference>
<keyword evidence="3" id="KW-0731">Sigma factor</keyword>
<evidence type="ECO:0000259" key="7">
    <source>
        <dbReference type="Pfam" id="PF08281"/>
    </source>
</evidence>
<dbReference type="PANTHER" id="PTHR43133:SF8">
    <property type="entry name" value="RNA POLYMERASE SIGMA FACTOR HI_1459-RELATED"/>
    <property type="match status" value="1"/>
</dbReference>
<dbReference type="GO" id="GO:0016987">
    <property type="term" value="F:sigma factor activity"/>
    <property type="evidence" value="ECO:0007669"/>
    <property type="project" value="UniProtKB-KW"/>
</dbReference>
<keyword evidence="4" id="KW-0238">DNA-binding</keyword>
<comment type="similarity">
    <text evidence="1">Belongs to the sigma-70 factor family. ECF subfamily.</text>
</comment>
<dbReference type="Pfam" id="PF04542">
    <property type="entry name" value="Sigma70_r2"/>
    <property type="match status" value="1"/>
</dbReference>
<evidence type="ECO:0000256" key="1">
    <source>
        <dbReference type="ARBA" id="ARBA00010641"/>
    </source>
</evidence>
<evidence type="ECO:0000256" key="3">
    <source>
        <dbReference type="ARBA" id="ARBA00023082"/>
    </source>
</evidence>
<dbReference type="eggNOG" id="COG1595">
    <property type="taxonomic scope" value="Bacteria"/>
</dbReference>
<accession>K0YW62</accession>
<keyword evidence="5" id="KW-0804">Transcription</keyword>
<organism evidence="8 9">
    <name type="scientific">Slackia piriformis YIT 12062</name>
    <dbReference type="NCBI Taxonomy" id="742818"/>
    <lineage>
        <taxon>Bacteria</taxon>
        <taxon>Bacillati</taxon>
        <taxon>Actinomycetota</taxon>
        <taxon>Coriobacteriia</taxon>
        <taxon>Eggerthellales</taxon>
        <taxon>Eggerthellaceae</taxon>
        <taxon>Slackia</taxon>
    </lineage>
</organism>
<evidence type="ECO:0000313" key="8">
    <source>
        <dbReference type="EMBL" id="EJZ83714.1"/>
    </source>
</evidence>
<dbReference type="InterPro" id="IPR007627">
    <property type="entry name" value="RNA_pol_sigma70_r2"/>
</dbReference>
<dbReference type="InParanoid" id="K0YW62"/>
<dbReference type="InterPro" id="IPR014284">
    <property type="entry name" value="RNA_pol_sigma-70_dom"/>
</dbReference>
<keyword evidence="9" id="KW-1185">Reference proteome</keyword>
<evidence type="ECO:0000256" key="4">
    <source>
        <dbReference type="ARBA" id="ARBA00023125"/>
    </source>
</evidence>
<dbReference type="AlphaFoldDB" id="K0YW62"/>
<dbReference type="Pfam" id="PF08281">
    <property type="entry name" value="Sigma70_r4_2"/>
    <property type="match status" value="1"/>
</dbReference>
<dbReference type="InterPro" id="IPR039425">
    <property type="entry name" value="RNA_pol_sigma-70-like"/>
</dbReference>
<dbReference type="PANTHER" id="PTHR43133">
    <property type="entry name" value="RNA POLYMERASE ECF-TYPE SIGMA FACTO"/>
    <property type="match status" value="1"/>
</dbReference>
<dbReference type="SUPFAM" id="SSF88946">
    <property type="entry name" value="Sigma2 domain of RNA polymerase sigma factors"/>
    <property type="match status" value="1"/>
</dbReference>
<keyword evidence="2" id="KW-0805">Transcription regulation</keyword>
<dbReference type="RefSeq" id="WP_009139433.1">
    <property type="nucleotide sequence ID" value="NZ_JH815198.1"/>
</dbReference>
<dbReference type="Proteomes" id="UP000006069">
    <property type="component" value="Unassembled WGS sequence"/>
</dbReference>
<evidence type="ECO:0000313" key="9">
    <source>
        <dbReference type="Proteomes" id="UP000006069"/>
    </source>
</evidence>
<dbReference type="InterPro" id="IPR036388">
    <property type="entry name" value="WH-like_DNA-bd_sf"/>
</dbReference>
<dbReference type="EMBL" id="ADMD01000007">
    <property type="protein sequence ID" value="EJZ83714.1"/>
    <property type="molecule type" value="Genomic_DNA"/>
</dbReference>
<gene>
    <name evidence="8" type="ORF">HMPREF9451_01235</name>
</gene>
<feature type="domain" description="RNA polymerase sigma factor 70 region 4 type 2" evidence="7">
    <location>
        <begin position="105"/>
        <end position="155"/>
    </location>
</feature>
<dbReference type="HOGENOM" id="CLU_047691_3_1_11"/>
<sequence length="161" mass="18526">MRKALDIQQAMDRFGDDVWRACMLYLSPSDAEDVFQETFVKYAFRDHGFRDEGHAKAWLLRVAMNACKDVLKSRDHRTSSLDEEMQRWGDTLADVRPERAAEVREVLDAVDRLDDPPKTPLYLAVCEGYSVPEISRMVKAPEGTVYSWISRGKKILREALS</sequence>